<dbReference type="InterPro" id="IPR017452">
    <property type="entry name" value="GPCR_Rhodpsn_7TM"/>
</dbReference>
<evidence type="ECO:0000256" key="4">
    <source>
        <dbReference type="ARBA" id="ARBA00023136"/>
    </source>
</evidence>
<feature type="transmembrane region" description="Helical" evidence="6">
    <location>
        <begin position="70"/>
        <end position="96"/>
    </location>
</feature>
<evidence type="ECO:0000259" key="7">
    <source>
        <dbReference type="PROSITE" id="PS50262"/>
    </source>
</evidence>
<evidence type="ECO:0000256" key="1">
    <source>
        <dbReference type="ARBA" id="ARBA00004370"/>
    </source>
</evidence>
<dbReference type="AlphaFoldDB" id="A0A016SWX5"/>
<dbReference type="EMBL" id="JARK01001503">
    <property type="protein sequence ID" value="EYB94844.1"/>
    <property type="molecule type" value="Genomic_DNA"/>
</dbReference>
<dbReference type="GO" id="GO:0004930">
    <property type="term" value="F:G protein-coupled receptor activity"/>
    <property type="evidence" value="ECO:0007669"/>
    <property type="project" value="InterPro"/>
</dbReference>
<feature type="transmembrane region" description="Helical" evidence="6">
    <location>
        <begin position="145"/>
        <end position="172"/>
    </location>
</feature>
<dbReference type="PROSITE" id="PS50262">
    <property type="entry name" value="G_PROTEIN_RECEP_F1_2"/>
    <property type="match status" value="1"/>
</dbReference>
<accession>A0A016SWX5</accession>
<dbReference type="PANTHER" id="PTHR46709">
    <property type="entry name" value="PROTEIN CBG23488-RELATED"/>
    <property type="match status" value="1"/>
</dbReference>
<organism evidence="8 9">
    <name type="scientific">Ancylostoma ceylanicum</name>
    <dbReference type="NCBI Taxonomy" id="53326"/>
    <lineage>
        <taxon>Eukaryota</taxon>
        <taxon>Metazoa</taxon>
        <taxon>Ecdysozoa</taxon>
        <taxon>Nematoda</taxon>
        <taxon>Chromadorea</taxon>
        <taxon>Rhabditida</taxon>
        <taxon>Rhabditina</taxon>
        <taxon>Rhabditomorpha</taxon>
        <taxon>Strongyloidea</taxon>
        <taxon>Ancylostomatidae</taxon>
        <taxon>Ancylostomatinae</taxon>
        <taxon>Ancylostoma</taxon>
    </lineage>
</organism>
<name>A0A016SWX5_9BILA</name>
<feature type="compositionally biased region" description="Basic and acidic residues" evidence="5">
    <location>
        <begin position="399"/>
        <end position="412"/>
    </location>
</feature>
<dbReference type="SUPFAM" id="SSF81321">
    <property type="entry name" value="Family A G protein-coupled receptor-like"/>
    <property type="match status" value="1"/>
</dbReference>
<comment type="caution">
    <text evidence="8">The sequence shown here is derived from an EMBL/GenBank/DDBJ whole genome shotgun (WGS) entry which is preliminary data.</text>
</comment>
<keyword evidence="3 6" id="KW-1133">Transmembrane helix</keyword>
<dbReference type="Proteomes" id="UP000024635">
    <property type="component" value="Unassembled WGS sequence"/>
</dbReference>
<evidence type="ECO:0000256" key="6">
    <source>
        <dbReference type="SAM" id="Phobius"/>
    </source>
</evidence>
<gene>
    <name evidence="8" type="primary">Acey_s0167.g91</name>
    <name evidence="8" type="synonym">Acey-T11F9.1</name>
    <name evidence="8" type="ORF">Y032_0167g91</name>
</gene>
<dbReference type="Pfam" id="PF00001">
    <property type="entry name" value="7tm_1"/>
    <property type="match status" value="1"/>
</dbReference>
<feature type="transmembrane region" description="Helical" evidence="6">
    <location>
        <begin position="193"/>
        <end position="211"/>
    </location>
</feature>
<proteinExistence type="predicted"/>
<feature type="transmembrane region" description="Helical" evidence="6">
    <location>
        <begin position="108"/>
        <end position="133"/>
    </location>
</feature>
<keyword evidence="9" id="KW-1185">Reference proteome</keyword>
<feature type="transmembrane region" description="Helical" evidence="6">
    <location>
        <begin position="247"/>
        <end position="271"/>
    </location>
</feature>
<dbReference type="PANTHER" id="PTHR46709:SF4">
    <property type="entry name" value="G-PROTEIN COUPLED RECEPTORS FAMILY 1 PROFILE DOMAIN-CONTAINING PROTEIN"/>
    <property type="match status" value="1"/>
</dbReference>
<evidence type="ECO:0000256" key="5">
    <source>
        <dbReference type="SAM" id="MobiDB-lite"/>
    </source>
</evidence>
<dbReference type="InterPro" id="IPR000276">
    <property type="entry name" value="GPCR_Rhodpsn"/>
</dbReference>
<evidence type="ECO:0000313" key="9">
    <source>
        <dbReference type="Proteomes" id="UP000024635"/>
    </source>
</evidence>
<evidence type="ECO:0000256" key="3">
    <source>
        <dbReference type="ARBA" id="ARBA00022989"/>
    </source>
</evidence>
<dbReference type="GO" id="GO:0016020">
    <property type="term" value="C:membrane"/>
    <property type="evidence" value="ECO:0007669"/>
    <property type="project" value="UniProtKB-SubCell"/>
</dbReference>
<dbReference type="Gene3D" id="1.20.1070.10">
    <property type="entry name" value="Rhodopsin 7-helix transmembrane proteins"/>
    <property type="match status" value="1"/>
</dbReference>
<protein>
    <recommendedName>
        <fullName evidence="7">G-protein coupled receptors family 1 profile domain-containing protein</fullName>
    </recommendedName>
</protein>
<dbReference type="CDD" id="cd14978">
    <property type="entry name" value="7tmA_FMRFamide_R-like"/>
    <property type="match status" value="1"/>
</dbReference>
<evidence type="ECO:0000313" key="8">
    <source>
        <dbReference type="EMBL" id="EYB94844.1"/>
    </source>
</evidence>
<dbReference type="OrthoDB" id="5783891at2759"/>
<keyword evidence="4 6" id="KW-0472">Membrane</keyword>
<reference evidence="9" key="1">
    <citation type="journal article" date="2015" name="Nat. Genet.">
        <title>The genome and transcriptome of the zoonotic hookworm Ancylostoma ceylanicum identify infection-specific gene families.</title>
        <authorList>
            <person name="Schwarz E.M."/>
            <person name="Hu Y."/>
            <person name="Antoshechkin I."/>
            <person name="Miller M.M."/>
            <person name="Sternberg P.W."/>
            <person name="Aroian R.V."/>
        </authorList>
    </citation>
    <scope>NUCLEOTIDE SEQUENCE</scope>
    <source>
        <strain evidence="9">HY135</strain>
    </source>
</reference>
<feature type="domain" description="G-protein coupled receptors family 1 profile" evidence="7">
    <location>
        <begin position="87"/>
        <end position="360"/>
    </location>
</feature>
<keyword evidence="2 6" id="KW-0812">Transmembrane</keyword>
<feature type="region of interest" description="Disordered" evidence="5">
    <location>
        <begin position="396"/>
        <end position="421"/>
    </location>
</feature>
<evidence type="ECO:0000256" key="2">
    <source>
        <dbReference type="ARBA" id="ARBA00022692"/>
    </source>
</evidence>
<comment type="subcellular location">
    <subcellularLocation>
        <location evidence="1">Membrane</location>
    </subcellularLocation>
</comment>
<feature type="transmembrane region" description="Helical" evidence="6">
    <location>
        <begin position="334"/>
        <end position="355"/>
    </location>
</feature>
<sequence length="456" mass="51875">MSCLASLMCPRDQGVVLSYLTNVCVLSLGHTSLKSFIRLNWNGTMNETGELIPEDDLCTYSEPRYLYERFILVAIVGTTVAVVNIIENVFLCFILFGRKSYRSSHCLYLALLAFFDIFIAGAYIPLMSLNLLVDYWRSVVLLRAWFTYMIPMITVSHIAMTASSFLMVAASFERYCVTVHPHCTKFLNRNRNRIAAGAVFLGVATKCTHPFEFEITYVPECLGTMNEYSLGLSPLAMDEVYNAYWRIWFRSVFTILVPFFLLASMNIRIVLVIQRTEFQFLSAQKLSDAKRKSRVRAATRTLVFVVATYLLSNVLNVIITIWEYIDYESITVTFATFYTFAVDVVSLLTIFAGALRPPIYICCQSELRKDFAAKLKRICYRSSYKGYNQTVMTPIGTLDETHREEGELRDSPVDEEEEGSPPPAYPGLFFRFGTGILAEQPDSDNNCNVIKNVMCV</sequence>
<feature type="transmembrane region" description="Helical" evidence="6">
    <location>
        <begin position="301"/>
        <end position="322"/>
    </location>
</feature>